<dbReference type="RefSeq" id="WP_140655957.1">
    <property type="nucleotide sequence ID" value="NZ_RCZO01000014.1"/>
</dbReference>
<dbReference type="Proteomes" id="UP000319486">
    <property type="component" value="Unassembled WGS sequence"/>
</dbReference>
<organism evidence="1 2">
    <name type="scientific">Rhodanobacter glycinis</name>
    <dbReference type="NCBI Taxonomy" id="582702"/>
    <lineage>
        <taxon>Bacteria</taxon>
        <taxon>Pseudomonadati</taxon>
        <taxon>Pseudomonadota</taxon>
        <taxon>Gammaproteobacteria</taxon>
        <taxon>Lysobacterales</taxon>
        <taxon>Rhodanobacteraceae</taxon>
        <taxon>Rhodanobacter</taxon>
    </lineage>
</organism>
<dbReference type="AlphaFoldDB" id="A0A502BVD7"/>
<keyword evidence="2" id="KW-1185">Reference proteome</keyword>
<name>A0A502BVD7_9GAMM</name>
<dbReference type="EMBL" id="RCZO01000014">
    <property type="protein sequence ID" value="TPG04294.1"/>
    <property type="molecule type" value="Genomic_DNA"/>
</dbReference>
<evidence type="ECO:0000313" key="1">
    <source>
        <dbReference type="EMBL" id="TPG04294.1"/>
    </source>
</evidence>
<proteinExistence type="predicted"/>
<sequence length="205" mass="22952">MLYPKDSQPFGKSMSSWAELNWQWIYARPSDHNPYIDPSGADCAVDQSGPVWQLAPIAAMMSGTYTRACTIPRGKAVLLQIGSVADDWPCPDPTFGPKPGQSLYDFLVADARAFNMVTELDLTLDGRPIFNPKDYIYTSDDLFALKGDPSEAQFDPCITGAYQPSVMYGYFMMFRPMSSGMHTIVRHNHDSDGKDLTFIYHLTVR</sequence>
<reference evidence="1 2" key="1">
    <citation type="journal article" date="2019" name="Environ. Microbiol.">
        <title>Species interactions and distinct microbial communities in high Arctic permafrost affected cryosols are associated with the CH4 and CO2 gas fluxes.</title>
        <authorList>
            <person name="Altshuler I."/>
            <person name="Hamel J."/>
            <person name="Turney S."/>
            <person name="Magnuson E."/>
            <person name="Levesque R."/>
            <person name="Greer C."/>
            <person name="Whyte L.G."/>
        </authorList>
    </citation>
    <scope>NUCLEOTIDE SEQUENCE [LARGE SCALE GENOMIC DNA]</scope>
    <source>
        <strain evidence="1 2">S13Y</strain>
    </source>
</reference>
<protein>
    <submittedName>
        <fullName evidence="1">Uncharacterized protein</fullName>
    </submittedName>
</protein>
<evidence type="ECO:0000313" key="2">
    <source>
        <dbReference type="Proteomes" id="UP000319486"/>
    </source>
</evidence>
<comment type="caution">
    <text evidence="1">The sequence shown here is derived from an EMBL/GenBank/DDBJ whole genome shotgun (WGS) entry which is preliminary data.</text>
</comment>
<accession>A0A502BVD7</accession>
<gene>
    <name evidence="1" type="ORF">EAH88_18270</name>
</gene>